<feature type="chain" id="PRO_5044633644" description="DUF3829 domain-containing protein" evidence="1">
    <location>
        <begin position="18"/>
        <end position="263"/>
    </location>
</feature>
<evidence type="ECO:0008006" key="7">
    <source>
        <dbReference type="Google" id="ProtNLM"/>
    </source>
</evidence>
<dbReference type="Proteomes" id="UP001174229">
    <property type="component" value="Unassembled WGS sequence"/>
</dbReference>
<dbReference type="EMBL" id="FWZB01000033">
    <property type="protein sequence ID" value="SMD85553.1"/>
    <property type="molecule type" value="Genomic_DNA"/>
</dbReference>
<geneLocation type="plasmid" evidence="3 6">
    <name>unnamed1</name>
</geneLocation>
<dbReference type="EMBL" id="CP041978">
    <property type="protein sequence ID" value="QHH87656.1"/>
    <property type="molecule type" value="Genomic_DNA"/>
</dbReference>
<accession>A0A6I6YW37</accession>
<keyword evidence="3" id="KW-0614">Plasmid</keyword>
<sequence length="263" mass="30634">MKLYKIITAIMCFVVLAACSVSKEEYIEAIAKVGHESGEEMEKASDKSLSFNERKEHAEKAISLINKIQKINAPSEFKEAHEDYKKYSKMLINEINKMPELTSKSTNMFDNTSEKDLDEMSNYSNSFEEKLGENARNQLHEKNRDYRRITKEEYISIVSKELKAFLACFKDDKPFAKDKKSVQALMRQAQEHLDKVLTAIPPKELEEEEKIFRKAGAKLWEATDILYFDPTMEEEDTLDKFNSLYDEGIQLHNEFMEKLLKKV</sequence>
<reference evidence="4" key="2">
    <citation type="submission" date="2017-04" db="EMBL/GenBank/DDBJ databases">
        <authorList>
            <person name="Afonso C.L."/>
            <person name="Miller P.J."/>
            <person name="Scott M.A."/>
            <person name="Spackman E."/>
            <person name="Goraichik I."/>
            <person name="Dimitrov K.M."/>
            <person name="Suarez D.L."/>
            <person name="Swayne D.E."/>
        </authorList>
    </citation>
    <scope>NUCLEOTIDE SEQUENCE [LARGE SCALE GENOMIC DNA]</scope>
    <source>
        <strain evidence="4">16-00191</strain>
    </source>
</reference>
<evidence type="ECO:0000313" key="6">
    <source>
        <dbReference type="Proteomes" id="UP000464796"/>
    </source>
</evidence>
<gene>
    <name evidence="4" type="ORF">BACERE00191_01559</name>
    <name evidence="3" type="ORF">FPL01_01395</name>
    <name evidence="2" type="ORF">OWO78_21165</name>
</gene>
<dbReference type="RefSeq" id="WP_046647683.1">
    <property type="nucleotide sequence ID" value="NZ_CP093425.1"/>
</dbReference>
<protein>
    <recommendedName>
        <fullName evidence="7">DUF3829 domain-containing protein</fullName>
    </recommendedName>
</protein>
<evidence type="ECO:0000313" key="3">
    <source>
        <dbReference type="EMBL" id="QHH87656.1"/>
    </source>
</evidence>
<reference evidence="2" key="4">
    <citation type="submission" date="2022-11" db="EMBL/GenBank/DDBJ databases">
        <title>WGS-based characterization of Bacillus cereus isolated from food &amp; feed additives.</title>
        <authorList>
            <person name="Bogaerts B."/>
            <person name="Fraiture M.-A."/>
            <person name="Roosens N.H.C."/>
            <person name="De Keersmaecker S.C.J."/>
            <person name="Vanneste K."/>
        </authorList>
    </citation>
    <scope>NUCLEOTIDE SEQUENCE</scope>
    <source>
        <strain evidence="2">74.2</strain>
    </source>
</reference>
<reference evidence="3 6" key="3">
    <citation type="submission" date="2019-07" db="EMBL/GenBank/DDBJ databases">
        <authorList>
            <person name="Yu W.S."/>
            <person name="Cheong H.-M."/>
            <person name="Choi Y."/>
            <person name="Hwang K.J."/>
            <person name="Jung K."/>
            <person name="Lee S."/>
            <person name="Choi C."/>
        </authorList>
    </citation>
    <scope>NUCLEOTIDE SEQUENCE [LARGE SCALE GENOMIC DNA]</scope>
    <source>
        <strain evidence="3 6">NCCP 15909</strain>
        <plasmid evidence="3 6">unnamed1</plasmid>
    </source>
</reference>
<dbReference type="PROSITE" id="PS51257">
    <property type="entry name" value="PROKAR_LIPOPROTEIN"/>
    <property type="match status" value="1"/>
</dbReference>
<keyword evidence="6" id="KW-1185">Reference proteome</keyword>
<proteinExistence type="predicted"/>
<evidence type="ECO:0000313" key="5">
    <source>
        <dbReference type="Proteomes" id="UP000194499"/>
    </source>
</evidence>
<organism evidence="4 5">
    <name type="scientific">Bacillus pacificus</name>
    <dbReference type="NCBI Taxonomy" id="2026187"/>
    <lineage>
        <taxon>Bacteria</taxon>
        <taxon>Bacillati</taxon>
        <taxon>Bacillota</taxon>
        <taxon>Bacilli</taxon>
        <taxon>Bacillales</taxon>
        <taxon>Bacillaceae</taxon>
        <taxon>Bacillus</taxon>
        <taxon>Bacillus cereus group</taxon>
    </lineage>
</organism>
<keyword evidence="1" id="KW-0732">Signal</keyword>
<dbReference type="Proteomes" id="UP000464796">
    <property type="component" value="Plasmid unnamed1"/>
</dbReference>
<dbReference type="EMBL" id="JAPNPE010000011">
    <property type="protein sequence ID" value="MDK7393894.1"/>
    <property type="molecule type" value="Genomic_DNA"/>
</dbReference>
<evidence type="ECO:0000313" key="2">
    <source>
        <dbReference type="EMBL" id="MDK7393894.1"/>
    </source>
</evidence>
<evidence type="ECO:0000313" key="4">
    <source>
        <dbReference type="EMBL" id="SMD85553.1"/>
    </source>
</evidence>
<dbReference type="GeneID" id="75088952"/>
<evidence type="ECO:0000256" key="1">
    <source>
        <dbReference type="SAM" id="SignalP"/>
    </source>
</evidence>
<name>A0A6I6YW37_9BACI</name>
<reference evidence="5" key="1">
    <citation type="submission" date="2017-04" db="EMBL/GenBank/DDBJ databases">
        <authorList>
            <person name="Criscuolo A."/>
        </authorList>
    </citation>
    <scope>NUCLEOTIDE SEQUENCE [LARGE SCALE GENOMIC DNA]</scope>
</reference>
<dbReference type="AlphaFoldDB" id="A0A6I6YW37"/>
<feature type="signal peptide" evidence="1">
    <location>
        <begin position="1"/>
        <end position="17"/>
    </location>
</feature>
<dbReference type="Proteomes" id="UP000194499">
    <property type="component" value="Unassembled WGS sequence"/>
</dbReference>